<dbReference type="RefSeq" id="YP_010804533.1">
    <property type="nucleotide sequence ID" value="NC_077088.1"/>
</dbReference>
<keyword evidence="2" id="KW-1185">Reference proteome</keyword>
<evidence type="ECO:0000313" key="2">
    <source>
        <dbReference type="Proteomes" id="UP001162107"/>
    </source>
</evidence>
<name>A0A7T1NV53_9RHAB</name>
<dbReference type="GeneID" id="80543367"/>
<accession>A0A7T1NV53</accession>
<dbReference type="KEGG" id="vg:80543367"/>
<organism evidence="1 2">
    <name type="scientific">Sodak rhabdovirus 1</name>
    <dbReference type="NCBI Taxonomy" id="2793799"/>
    <lineage>
        <taxon>Viruses</taxon>
        <taxon>Riboviria</taxon>
        <taxon>Orthornavirae</taxon>
        <taxon>Negarnaviricota</taxon>
        <taxon>Haploviricotina</taxon>
        <taxon>Monjiviricetes</taxon>
        <taxon>Mononegavirales</taxon>
        <taxon>Rhabdoviridae</taxon>
        <taxon>Alpharhabdovirinae</taxon>
        <taxon>Alphanemrhavirus</taxon>
        <taxon>Alphanemrhavirus sodak</taxon>
    </lineage>
</organism>
<protein>
    <submittedName>
        <fullName evidence="1">M protein</fullName>
    </submittedName>
</protein>
<gene>
    <name evidence="1" type="primary">M</name>
</gene>
<dbReference type="EMBL" id="MT875151">
    <property type="protein sequence ID" value="QPO14169.1"/>
    <property type="molecule type" value="Viral_cRNA"/>
</dbReference>
<proteinExistence type="predicted"/>
<sequence>MLRRILGKNKVDTREKHSLDIVLRKTPNSQTSSNLVSNYSGNINTHPHLVTQLKDYHNLNIEVNVYLEISSNRDVSIMELSQHLNQYFTNYSGQYKLYNLNFALLALCLSSVDKSVVASNSAYPFRFKSSFETVMSIYFLESKLDVISNKEIHFVTNWNSLGINYRTHWTFRTSYKKSTVPGIILNYSGKALFYKILKQTDLTYKIVDNILVIG</sequence>
<dbReference type="Proteomes" id="UP001162107">
    <property type="component" value="Segment"/>
</dbReference>
<evidence type="ECO:0000313" key="1">
    <source>
        <dbReference type="EMBL" id="QPO14169.1"/>
    </source>
</evidence>
<reference evidence="1" key="1">
    <citation type="journal article" date="2021" name="Viruses">
        <title>Novel and diverse non-rabies rhabdoviruses identified in bats with human exposure, South Dakota, USA.</title>
        <authorList>
            <person name="Hause B."/>
        </authorList>
    </citation>
    <scope>NUCLEOTIDE SEQUENCE</scope>
    <source>
        <strain evidence="1">20-13111</strain>
    </source>
</reference>